<reference evidence="1" key="1">
    <citation type="submission" date="2020-10" db="EMBL/GenBank/DDBJ databases">
        <authorList>
            <person name="Gilroy R."/>
        </authorList>
    </citation>
    <scope>NUCLEOTIDE SEQUENCE</scope>
    <source>
        <strain evidence="1">14508</strain>
    </source>
</reference>
<feature type="non-terminal residue" evidence="1">
    <location>
        <position position="285"/>
    </location>
</feature>
<dbReference type="GO" id="GO:0016787">
    <property type="term" value="F:hydrolase activity"/>
    <property type="evidence" value="ECO:0007669"/>
    <property type="project" value="UniProtKB-ARBA"/>
</dbReference>
<accession>A0A9D1G7R2</accession>
<sequence length="285" mass="32623">MEVKPDWKISILNVSATLADYIGVKSNIAKIDILKNELNKNYKNVIYICMDGLGMFPLEQNLPKSSILRENVKKTITSVFPSTTTNATSSLYSATYPSHHGLFGWSLYFEKLNSCVDIYIGQNSYTREPIDMSKIDDYLTFETYFSKSKIPAYTVFPDFMKYLQTSTKNYNFASLEEAFDVLKEIVKINEKKFVYCYLPEPDATMHNYGTTSKEAKDIIKTINKLTEELANQSTDTLIIVTPDHGQTDITSYIPLYEDKELMSTLKTPMFLEPRATGMFVKKECE</sequence>
<dbReference type="Gene3D" id="3.40.720.10">
    <property type="entry name" value="Alkaline Phosphatase, subunit A"/>
    <property type="match status" value="1"/>
</dbReference>
<dbReference type="InterPro" id="IPR017850">
    <property type="entry name" value="Alkaline_phosphatase_core_sf"/>
</dbReference>
<organism evidence="1 2">
    <name type="scientific">Candidatus Caccosoma faecigallinarum</name>
    <dbReference type="NCBI Taxonomy" id="2840720"/>
    <lineage>
        <taxon>Bacteria</taxon>
        <taxon>Bacillati</taxon>
        <taxon>Bacillota</taxon>
        <taxon>Bacillota incertae sedis</taxon>
        <taxon>Candidatus Caccosoma</taxon>
    </lineage>
</organism>
<dbReference type="PANTHER" id="PTHR10151">
    <property type="entry name" value="ECTONUCLEOTIDE PYROPHOSPHATASE/PHOSPHODIESTERASE"/>
    <property type="match status" value="1"/>
</dbReference>
<comment type="caution">
    <text evidence="1">The sequence shown here is derived from an EMBL/GenBank/DDBJ whole genome shotgun (WGS) entry which is preliminary data.</text>
</comment>
<proteinExistence type="predicted"/>
<reference evidence="1" key="2">
    <citation type="journal article" date="2021" name="PeerJ">
        <title>Extensive microbial diversity within the chicken gut microbiome revealed by metagenomics and culture.</title>
        <authorList>
            <person name="Gilroy R."/>
            <person name="Ravi A."/>
            <person name="Getino M."/>
            <person name="Pursley I."/>
            <person name="Horton D.L."/>
            <person name="Alikhan N.F."/>
            <person name="Baker D."/>
            <person name="Gharbi K."/>
            <person name="Hall N."/>
            <person name="Watson M."/>
            <person name="Adriaenssens E.M."/>
            <person name="Foster-Nyarko E."/>
            <person name="Jarju S."/>
            <person name="Secka A."/>
            <person name="Antonio M."/>
            <person name="Oren A."/>
            <person name="Chaudhuri R.R."/>
            <person name="La Ragione R."/>
            <person name="Hildebrand F."/>
            <person name="Pallen M.J."/>
        </authorList>
    </citation>
    <scope>NUCLEOTIDE SEQUENCE</scope>
    <source>
        <strain evidence="1">14508</strain>
    </source>
</reference>
<name>A0A9D1G7R2_9FIRM</name>
<dbReference type="InterPro" id="IPR002591">
    <property type="entry name" value="Phosphodiest/P_Trfase"/>
</dbReference>
<dbReference type="Pfam" id="PF01663">
    <property type="entry name" value="Phosphodiest"/>
    <property type="match status" value="1"/>
</dbReference>
<dbReference type="PANTHER" id="PTHR10151:SF120">
    <property type="entry name" value="BIS(5'-ADENOSYL)-TRIPHOSPHATASE"/>
    <property type="match status" value="1"/>
</dbReference>
<dbReference type="Proteomes" id="UP000886893">
    <property type="component" value="Unassembled WGS sequence"/>
</dbReference>
<dbReference type="EMBL" id="DVKI01000078">
    <property type="protein sequence ID" value="HIT17221.1"/>
    <property type="molecule type" value="Genomic_DNA"/>
</dbReference>
<evidence type="ECO:0000313" key="2">
    <source>
        <dbReference type="Proteomes" id="UP000886893"/>
    </source>
</evidence>
<evidence type="ECO:0000313" key="1">
    <source>
        <dbReference type="EMBL" id="HIT17221.1"/>
    </source>
</evidence>
<gene>
    <name evidence="1" type="ORF">IAD04_02430</name>
</gene>
<protein>
    <submittedName>
        <fullName evidence="1">Alkaline phosphatase family protein</fullName>
    </submittedName>
</protein>
<dbReference type="AlphaFoldDB" id="A0A9D1G7R2"/>
<dbReference type="SUPFAM" id="SSF53649">
    <property type="entry name" value="Alkaline phosphatase-like"/>
    <property type="match status" value="1"/>
</dbReference>